<reference evidence="1" key="1">
    <citation type="submission" date="2020-01" db="EMBL/GenBank/DDBJ databases">
        <title>Identification and distribution of gene clusters putatively required for synthesis of sphingolipid metabolism inhibitors in phylogenetically diverse species of the filamentous fungus Fusarium.</title>
        <authorList>
            <person name="Kim H.-S."/>
            <person name="Busman M."/>
            <person name="Brown D.W."/>
            <person name="Divon H."/>
            <person name="Uhlig S."/>
            <person name="Proctor R.H."/>
        </authorList>
    </citation>
    <scope>NUCLEOTIDE SEQUENCE</scope>
    <source>
        <strain evidence="1">NRRL 53441</strain>
    </source>
</reference>
<protein>
    <recommendedName>
        <fullName evidence="3">F-box domain-containing protein</fullName>
    </recommendedName>
</protein>
<accession>A0A8H4P8B9</accession>
<gene>
    <name evidence="1" type="ORF">F53441_5376</name>
</gene>
<dbReference type="AlphaFoldDB" id="A0A8H4P8B9"/>
<comment type="caution">
    <text evidence="1">The sequence shown here is derived from an EMBL/GenBank/DDBJ whole genome shotgun (WGS) entry which is preliminary data.</text>
</comment>
<dbReference type="EMBL" id="JAADJG010000212">
    <property type="protein sequence ID" value="KAF4451697.1"/>
    <property type="molecule type" value="Genomic_DNA"/>
</dbReference>
<evidence type="ECO:0000313" key="1">
    <source>
        <dbReference type="EMBL" id="KAF4451697.1"/>
    </source>
</evidence>
<evidence type="ECO:0000313" key="2">
    <source>
        <dbReference type="Proteomes" id="UP000605986"/>
    </source>
</evidence>
<name>A0A8H4P8B9_9HYPO</name>
<proteinExistence type="predicted"/>
<evidence type="ECO:0008006" key="3">
    <source>
        <dbReference type="Google" id="ProtNLM"/>
    </source>
</evidence>
<keyword evidence="2" id="KW-1185">Reference proteome</keyword>
<sequence>MPHPTILTLPTEIISRIIDFADPCTHLHIACTCSHLLRCARKALDRHREAHQKFSVVSDLDPSRIPSLLRSASGIVSPIDAWHVQHIELWGSRWNWSEWRPWALCRTTEQAGLPRQRRRHVFQKAPRLEWVIPRWELVHYLKIMRERLGLPEDLVDLARVEFERGCDSVMQMLLIVLCPRLNSLKFMYNKHDKVESRRCLHWLTFVMGKSWIDNSWPPGLQSLRDVAVGARSRTCLDDEIVYLWYTRSCFSGFMKLPQISSLYFRGLRPQDHPAIEGEEEFDPNTHLGTEGIFDSSTAIGLRHAAEVLPPRCSPVENLYLEDTGDYDKTRELAAAPRALKAYTVHGGSVGFVEVSDFDIQLEFMVQEQRESIETIMVYDASELQGYRCTLYQLGYEIQVDECMKLRQIHVQVSDLLRCTCYGFPWEDQEVQEVWKDISKRQECAEYIASWFPTSLEVLMLGNSRHSLTKISSMEMEEDVLARIIRSKKLPALKAVYFEIPDEEEDVYPLTQLVEIGWDNGVDIHVKTNSLAPRHQIEFPMAPQATTYQSQQEKQQSEFHPFNGRWSETLQETQLGEQTGSQSIDDVFEALDEDIETDDDCADLRRRYYVDTI</sequence>
<dbReference type="OrthoDB" id="3644718at2759"/>
<organism evidence="1 2">
    <name type="scientific">Fusarium austroafricanum</name>
    <dbReference type="NCBI Taxonomy" id="2364996"/>
    <lineage>
        <taxon>Eukaryota</taxon>
        <taxon>Fungi</taxon>
        <taxon>Dikarya</taxon>
        <taxon>Ascomycota</taxon>
        <taxon>Pezizomycotina</taxon>
        <taxon>Sordariomycetes</taxon>
        <taxon>Hypocreomycetidae</taxon>
        <taxon>Hypocreales</taxon>
        <taxon>Nectriaceae</taxon>
        <taxon>Fusarium</taxon>
        <taxon>Fusarium concolor species complex</taxon>
    </lineage>
</organism>
<dbReference type="Proteomes" id="UP000605986">
    <property type="component" value="Unassembled WGS sequence"/>
</dbReference>